<reference evidence="3 4" key="1">
    <citation type="submission" date="2012-11" db="EMBL/GenBank/DDBJ databases">
        <authorList>
            <person name="Huguet-Tapia J.C."/>
            <person name="Durkin A.S."/>
            <person name="Pettis G.S."/>
            <person name="Badger J.H."/>
        </authorList>
    </citation>
    <scope>NUCLEOTIDE SEQUENCE [LARGE SCALE GENOMIC DNA]</scope>
    <source>
        <strain evidence="3 4">91-03</strain>
    </source>
</reference>
<evidence type="ECO:0000313" key="3">
    <source>
        <dbReference type="EMBL" id="EKX67936.1"/>
    </source>
</evidence>
<gene>
    <name evidence="3" type="ORF">STRIP9103_05963</name>
</gene>
<dbReference type="Pfam" id="PF13340">
    <property type="entry name" value="DUF4096"/>
    <property type="match status" value="1"/>
</dbReference>
<accession>L1L4F5</accession>
<dbReference type="AlphaFoldDB" id="L1L4F5"/>
<protein>
    <recommendedName>
        <fullName evidence="2">Insertion element IS402-like domain-containing protein</fullName>
    </recommendedName>
</protein>
<evidence type="ECO:0000259" key="2">
    <source>
        <dbReference type="Pfam" id="PF13340"/>
    </source>
</evidence>
<keyword evidence="4" id="KW-1185">Reference proteome</keyword>
<evidence type="ECO:0000256" key="1">
    <source>
        <dbReference type="SAM" id="Coils"/>
    </source>
</evidence>
<sequence>MIVATAKQSKSADAIEAATAALNEELQQLQHLRDEAAEWLAEMEESDQRARDLRALANMAKTSFPDMAPEQQAAILSMLELKVTVTGPVPDGRRGGVPCTVRAWYTTTDLDVPAAPLSDDDWARVAPLLPKGRMGTVRRSVDAIFYKARTGKSWPEVIEETGATRQASNHFNAWTSDDTWSRVNAALLDVDRVPLPEPELLPSMIIEGRVDPSAMLHAEERSRTGCR</sequence>
<dbReference type="InterPro" id="IPR025161">
    <property type="entry name" value="IS402-like_dom"/>
</dbReference>
<name>L1L4F5_9ACTN</name>
<proteinExistence type="predicted"/>
<dbReference type="EMBL" id="AEJC01000112">
    <property type="protein sequence ID" value="EKX67936.1"/>
    <property type="molecule type" value="Genomic_DNA"/>
</dbReference>
<dbReference type="PATRIC" id="fig|698759.3.peg.1519"/>
<feature type="domain" description="Insertion element IS402-like" evidence="2">
    <location>
        <begin position="117"/>
        <end position="183"/>
    </location>
</feature>
<dbReference type="Proteomes" id="UP000010411">
    <property type="component" value="Unassembled WGS sequence"/>
</dbReference>
<feature type="coiled-coil region" evidence="1">
    <location>
        <begin position="12"/>
        <end position="56"/>
    </location>
</feature>
<evidence type="ECO:0000313" key="4">
    <source>
        <dbReference type="Proteomes" id="UP000010411"/>
    </source>
</evidence>
<keyword evidence="1" id="KW-0175">Coiled coil</keyword>
<comment type="caution">
    <text evidence="3">The sequence shown here is derived from an EMBL/GenBank/DDBJ whole genome shotgun (WGS) entry which is preliminary data.</text>
</comment>
<organism evidence="3 4">
    <name type="scientific">Streptomyces ipomoeae 91-03</name>
    <dbReference type="NCBI Taxonomy" id="698759"/>
    <lineage>
        <taxon>Bacteria</taxon>
        <taxon>Bacillati</taxon>
        <taxon>Actinomycetota</taxon>
        <taxon>Actinomycetes</taxon>
        <taxon>Kitasatosporales</taxon>
        <taxon>Streptomycetaceae</taxon>
        <taxon>Streptomyces</taxon>
    </lineage>
</organism>